<gene>
    <name evidence="3" type="ORF">GMARGA_LOCUS21164</name>
</gene>
<dbReference type="Proteomes" id="UP000789901">
    <property type="component" value="Unassembled WGS sequence"/>
</dbReference>
<feature type="non-terminal residue" evidence="3">
    <location>
        <position position="1"/>
    </location>
</feature>
<proteinExistence type="predicted"/>
<keyword evidence="1" id="KW-0175">Coiled coil</keyword>
<accession>A0ABN7VPA1</accession>
<evidence type="ECO:0000256" key="2">
    <source>
        <dbReference type="SAM" id="MobiDB-lite"/>
    </source>
</evidence>
<organism evidence="3 4">
    <name type="scientific">Gigaspora margarita</name>
    <dbReference type="NCBI Taxonomy" id="4874"/>
    <lineage>
        <taxon>Eukaryota</taxon>
        <taxon>Fungi</taxon>
        <taxon>Fungi incertae sedis</taxon>
        <taxon>Mucoromycota</taxon>
        <taxon>Glomeromycotina</taxon>
        <taxon>Glomeromycetes</taxon>
        <taxon>Diversisporales</taxon>
        <taxon>Gigasporaceae</taxon>
        <taxon>Gigaspora</taxon>
    </lineage>
</organism>
<feature type="region of interest" description="Disordered" evidence="2">
    <location>
        <begin position="271"/>
        <end position="347"/>
    </location>
</feature>
<protein>
    <submittedName>
        <fullName evidence="3">25343_t:CDS:1</fullName>
    </submittedName>
</protein>
<evidence type="ECO:0000256" key="1">
    <source>
        <dbReference type="SAM" id="Coils"/>
    </source>
</evidence>
<feature type="coiled-coil region" evidence="1">
    <location>
        <begin position="455"/>
        <end position="532"/>
    </location>
</feature>
<feature type="compositionally biased region" description="Low complexity" evidence="2">
    <location>
        <begin position="323"/>
        <end position="336"/>
    </location>
</feature>
<keyword evidence="4" id="KW-1185">Reference proteome</keyword>
<evidence type="ECO:0000313" key="3">
    <source>
        <dbReference type="EMBL" id="CAG8790578.1"/>
    </source>
</evidence>
<sequence length="603" mass="69374">TAIAGSLDGLRTYALFEKRIDGYLELNLPDLGLRCVFLWLASILPYNLGWNVRYRILPIGSGLDVKKSSVLIKFTGISSRKGYSWNTIWIHLKELGLYANNTKVPRNTKTLVENVRKYIISKEQIEIVKKALNVSSHCLNVMKHLSEDGVSVLDACIDINIEEFFECEKNKLTEITGWKYSIVAKYGSCCDKLFVKLAKVMEFSENHSENDLRLMCDCQKLAIRKIAGPLANYPGKPYYTCNQKNRCKFFEFEEKSIQRLRNLGIINDNNPSPLLFNMEQPNTATRSSTKRKANSVDDDEISFWTSAPKNKDAGRSLFENNDKSNSSSNTTQFQNTPPVPNNDRGMRYDHKSMELSRTITEHMCRQDRLLLASNKRIRFLLDEWNNSKDETKRQKQEINYLKNKVQEMENDHSSNSQTYTNELYKIKVDLVASNTYNTQLLKEIETLKRSKDLEISRLSQAITSYEKQIEDDNNQINNLVIQTNYLADLNRGLAQRCSFHETQEIKKLNDEISSLKNHIIELEKINDHLRRNGACRNIENLEVDPVTSNIENLEVDPVTSNIENLEVDPVTSNNESSNNNVISAADNNIKIKHEPIDLKFEPF</sequence>
<comment type="caution">
    <text evidence="3">The sequence shown here is derived from an EMBL/GenBank/DDBJ whole genome shotgun (WGS) entry which is preliminary data.</text>
</comment>
<evidence type="ECO:0000313" key="4">
    <source>
        <dbReference type="Proteomes" id="UP000789901"/>
    </source>
</evidence>
<reference evidence="3 4" key="1">
    <citation type="submission" date="2021-06" db="EMBL/GenBank/DDBJ databases">
        <authorList>
            <person name="Kallberg Y."/>
            <person name="Tangrot J."/>
            <person name="Rosling A."/>
        </authorList>
    </citation>
    <scope>NUCLEOTIDE SEQUENCE [LARGE SCALE GENOMIC DNA]</scope>
    <source>
        <strain evidence="3 4">120-4 pot B 10/14</strain>
    </source>
</reference>
<name>A0ABN7VPA1_GIGMA</name>
<dbReference type="EMBL" id="CAJVQB010019267">
    <property type="protein sequence ID" value="CAG8790578.1"/>
    <property type="molecule type" value="Genomic_DNA"/>
</dbReference>